<organism evidence="2 3">
    <name type="scientific">Dibothriocephalus latus</name>
    <name type="common">Fish tapeworm</name>
    <name type="synonym">Diphyllobothrium latum</name>
    <dbReference type="NCBI Taxonomy" id="60516"/>
    <lineage>
        <taxon>Eukaryota</taxon>
        <taxon>Metazoa</taxon>
        <taxon>Spiralia</taxon>
        <taxon>Lophotrochozoa</taxon>
        <taxon>Platyhelminthes</taxon>
        <taxon>Cestoda</taxon>
        <taxon>Eucestoda</taxon>
        <taxon>Diphyllobothriidea</taxon>
        <taxon>Diphyllobothriidae</taxon>
        <taxon>Dibothriocephalus</taxon>
    </lineage>
</organism>
<feature type="transmembrane region" description="Helical" evidence="1">
    <location>
        <begin position="113"/>
        <end position="141"/>
    </location>
</feature>
<evidence type="ECO:0000313" key="3">
    <source>
        <dbReference type="Proteomes" id="UP000281553"/>
    </source>
</evidence>
<reference evidence="2 3" key="1">
    <citation type="submission" date="2018-11" db="EMBL/GenBank/DDBJ databases">
        <authorList>
            <consortium name="Pathogen Informatics"/>
        </authorList>
    </citation>
    <scope>NUCLEOTIDE SEQUENCE [LARGE SCALE GENOMIC DNA]</scope>
</reference>
<keyword evidence="1" id="KW-1133">Transmembrane helix</keyword>
<accession>A0A3P7R1V2</accession>
<proteinExistence type="predicted"/>
<feature type="non-terminal residue" evidence="2">
    <location>
        <position position="1"/>
    </location>
</feature>
<gene>
    <name evidence="2" type="ORF">DILT_LOCUS16767</name>
</gene>
<dbReference type="OrthoDB" id="435430at2759"/>
<dbReference type="AlphaFoldDB" id="A0A3P7R1V2"/>
<dbReference type="Proteomes" id="UP000281553">
    <property type="component" value="Unassembled WGS sequence"/>
</dbReference>
<name>A0A3P7R1V2_DIBLA</name>
<dbReference type="EMBL" id="UYRU01086974">
    <property type="protein sequence ID" value="VDN35399.1"/>
    <property type="molecule type" value="Genomic_DNA"/>
</dbReference>
<protein>
    <submittedName>
        <fullName evidence="2">Uncharacterized protein</fullName>
    </submittedName>
</protein>
<evidence type="ECO:0000256" key="1">
    <source>
        <dbReference type="SAM" id="Phobius"/>
    </source>
</evidence>
<keyword evidence="1" id="KW-0812">Transmembrane</keyword>
<evidence type="ECO:0000313" key="2">
    <source>
        <dbReference type="EMBL" id="VDN35399.1"/>
    </source>
</evidence>
<keyword evidence="1" id="KW-0472">Membrane</keyword>
<keyword evidence="3" id="KW-1185">Reference proteome</keyword>
<sequence>SPSLNAARAANGHSGDVYSTSATKNATTCLSDASECNLKGRPLHQAIQSIMRKQVPGNDVCADCGRPAKVIFSHCNLGIVTHAKAVQAVACDMFSSIVEDAAFLLLERYFLTLLLPFLLLVLLFLVLILLLLLLLLLVLLLPLSRGSS</sequence>